<comment type="caution">
    <text evidence="9">The sequence shown here is derived from an EMBL/GenBank/DDBJ whole genome shotgun (WGS) entry which is preliminary data.</text>
</comment>
<dbReference type="Gene3D" id="3.30.420.10">
    <property type="entry name" value="Ribonuclease H-like superfamily/Ribonuclease H"/>
    <property type="match status" value="1"/>
</dbReference>
<reference evidence="10" key="1">
    <citation type="submission" date="2024-04" db="EMBL/GenBank/DDBJ databases">
        <title>Salinicola lusitanus LLJ914,a marine bacterium isolated from the Okinawa Trough.</title>
        <authorList>
            <person name="Li J."/>
        </authorList>
    </citation>
    <scope>NUCLEOTIDE SEQUENCE [LARGE SCALE GENOMIC DNA]</scope>
</reference>
<dbReference type="PROSITE" id="PS50175">
    <property type="entry name" value="ASP_PROT_RETROV"/>
    <property type="match status" value="1"/>
</dbReference>
<protein>
    <recommendedName>
        <fullName evidence="4">Gypsy retrotransposon integrase-like protein 1</fullName>
        <ecNumber evidence="2">3.1.26.4</ecNumber>
    </recommendedName>
</protein>
<dbReference type="Gene3D" id="3.10.20.370">
    <property type="match status" value="1"/>
</dbReference>
<feature type="compositionally biased region" description="Polar residues" evidence="5">
    <location>
        <begin position="715"/>
        <end position="746"/>
    </location>
</feature>
<feature type="compositionally biased region" description="Acidic residues" evidence="5">
    <location>
        <begin position="2140"/>
        <end position="2151"/>
    </location>
</feature>
<evidence type="ECO:0000259" key="7">
    <source>
        <dbReference type="PROSITE" id="PS50878"/>
    </source>
</evidence>
<proteinExistence type="inferred from homology"/>
<gene>
    <name evidence="9" type="ORF">WMY93_022306</name>
</gene>
<dbReference type="InterPro" id="IPR012337">
    <property type="entry name" value="RNaseH-like_sf"/>
</dbReference>
<dbReference type="Pfam" id="PF17919">
    <property type="entry name" value="RT_RNaseH_2"/>
    <property type="match status" value="1"/>
</dbReference>
<evidence type="ECO:0000313" key="9">
    <source>
        <dbReference type="EMBL" id="KAK7893154.1"/>
    </source>
</evidence>
<dbReference type="InterPro" id="IPR001584">
    <property type="entry name" value="Integrase_cat-core"/>
</dbReference>
<dbReference type="InterPro" id="IPR043128">
    <property type="entry name" value="Rev_trsase/Diguanyl_cyclase"/>
</dbReference>
<dbReference type="SUPFAM" id="SSF53098">
    <property type="entry name" value="Ribonuclease H-like"/>
    <property type="match status" value="1"/>
</dbReference>
<dbReference type="GO" id="GO:0004190">
    <property type="term" value="F:aspartic-type endopeptidase activity"/>
    <property type="evidence" value="ECO:0007669"/>
    <property type="project" value="InterPro"/>
</dbReference>
<feature type="domain" description="Integrase catalytic" evidence="8">
    <location>
        <begin position="1817"/>
        <end position="1984"/>
    </location>
</feature>
<dbReference type="PANTHER" id="PTHR37984">
    <property type="entry name" value="PROTEIN CBG26694"/>
    <property type="match status" value="1"/>
</dbReference>
<dbReference type="EC" id="3.1.26.4" evidence="2"/>
<dbReference type="SUPFAM" id="SSF50630">
    <property type="entry name" value="Acid proteases"/>
    <property type="match status" value="1"/>
</dbReference>
<evidence type="ECO:0000256" key="1">
    <source>
        <dbReference type="ARBA" id="ARBA00010879"/>
    </source>
</evidence>
<dbReference type="EMBL" id="JBBPFD010000016">
    <property type="protein sequence ID" value="KAK7893154.1"/>
    <property type="molecule type" value="Genomic_DNA"/>
</dbReference>
<dbReference type="InterPro" id="IPR021109">
    <property type="entry name" value="Peptidase_aspartic_dom_sf"/>
</dbReference>
<evidence type="ECO:0000256" key="5">
    <source>
        <dbReference type="SAM" id="MobiDB-lite"/>
    </source>
</evidence>
<dbReference type="Pfam" id="PF00665">
    <property type="entry name" value="rve"/>
    <property type="match status" value="1"/>
</dbReference>
<dbReference type="InterPro" id="IPR000477">
    <property type="entry name" value="RT_dom"/>
</dbReference>
<feature type="region of interest" description="Disordered" evidence="5">
    <location>
        <begin position="1651"/>
        <end position="1671"/>
    </location>
</feature>
<evidence type="ECO:0000256" key="2">
    <source>
        <dbReference type="ARBA" id="ARBA00012180"/>
    </source>
</evidence>
<dbReference type="GO" id="GO:0003676">
    <property type="term" value="F:nucleic acid binding"/>
    <property type="evidence" value="ECO:0007669"/>
    <property type="project" value="InterPro"/>
</dbReference>
<dbReference type="PANTHER" id="PTHR37984:SF15">
    <property type="entry name" value="INTEGRASE CATALYTIC DOMAIN-CONTAINING PROTEIN"/>
    <property type="match status" value="1"/>
</dbReference>
<feature type="region of interest" description="Disordered" evidence="5">
    <location>
        <begin position="715"/>
        <end position="748"/>
    </location>
</feature>
<feature type="compositionally biased region" description="Basic and acidic residues" evidence="5">
    <location>
        <begin position="2276"/>
        <end position="2291"/>
    </location>
</feature>
<feature type="region of interest" description="Disordered" evidence="5">
    <location>
        <begin position="2178"/>
        <end position="2205"/>
    </location>
</feature>
<dbReference type="SUPFAM" id="SSF56672">
    <property type="entry name" value="DNA/RNA polymerases"/>
    <property type="match status" value="1"/>
</dbReference>
<dbReference type="Gene3D" id="1.10.340.70">
    <property type="match status" value="1"/>
</dbReference>
<dbReference type="FunFam" id="3.10.10.10:FF:000004">
    <property type="entry name" value="Uncharacterized protein"/>
    <property type="match status" value="1"/>
</dbReference>
<name>A0AAW0NCE3_9GOBI</name>
<dbReference type="CDD" id="cd01647">
    <property type="entry name" value="RT_LTR"/>
    <property type="match status" value="1"/>
</dbReference>
<evidence type="ECO:0000256" key="4">
    <source>
        <dbReference type="ARBA" id="ARBA00039658"/>
    </source>
</evidence>
<accession>A0AAW0NCE3</accession>
<dbReference type="GO" id="GO:0006508">
    <property type="term" value="P:proteolysis"/>
    <property type="evidence" value="ECO:0007669"/>
    <property type="project" value="InterPro"/>
</dbReference>
<evidence type="ECO:0000256" key="3">
    <source>
        <dbReference type="ARBA" id="ARBA00022801"/>
    </source>
</evidence>
<feature type="domain" description="Reverse transcriptase" evidence="7">
    <location>
        <begin position="1265"/>
        <end position="1458"/>
    </location>
</feature>
<feature type="region of interest" description="Disordered" evidence="5">
    <location>
        <begin position="2116"/>
        <end position="2151"/>
    </location>
</feature>
<dbReference type="FunFam" id="3.10.20.370:FF:000001">
    <property type="entry name" value="Retrovirus-related Pol polyprotein from transposon 17.6-like protein"/>
    <property type="match status" value="1"/>
</dbReference>
<feature type="region of interest" description="Disordered" evidence="5">
    <location>
        <begin position="202"/>
        <end position="249"/>
    </location>
</feature>
<dbReference type="InterPro" id="IPR041577">
    <property type="entry name" value="RT_RNaseH_2"/>
</dbReference>
<dbReference type="PROSITE" id="PS50878">
    <property type="entry name" value="RT_POL"/>
    <property type="match status" value="1"/>
</dbReference>
<dbReference type="GO" id="GO:0004523">
    <property type="term" value="F:RNA-DNA hybrid ribonuclease activity"/>
    <property type="evidence" value="ECO:0007669"/>
    <property type="project" value="UniProtKB-EC"/>
</dbReference>
<feature type="domain" description="Peptidase A2" evidence="6">
    <location>
        <begin position="944"/>
        <end position="985"/>
    </location>
</feature>
<feature type="compositionally biased region" description="Polar residues" evidence="5">
    <location>
        <begin position="2238"/>
        <end position="2260"/>
    </location>
</feature>
<evidence type="ECO:0000313" key="10">
    <source>
        <dbReference type="Proteomes" id="UP001460270"/>
    </source>
</evidence>
<dbReference type="InterPro" id="IPR043502">
    <property type="entry name" value="DNA/RNA_pol_sf"/>
</dbReference>
<dbReference type="FunFam" id="3.30.420.10:FF:000032">
    <property type="entry name" value="Retrovirus-related Pol polyprotein from transposon 297-like Protein"/>
    <property type="match status" value="1"/>
</dbReference>
<dbReference type="Pfam" id="PF17921">
    <property type="entry name" value="Integrase_H2C2"/>
    <property type="match status" value="1"/>
</dbReference>
<dbReference type="Gene3D" id="3.30.70.270">
    <property type="match status" value="2"/>
</dbReference>
<dbReference type="InterPro" id="IPR050951">
    <property type="entry name" value="Retrovirus_Pol_polyprotein"/>
</dbReference>
<sequence length="2324" mass="261072">MNHDTNRVSVSVDFHRQVCLTLMSDKLGHALHFRPERASCVQLVLFSGRHFLCRNGTSTDHPKRTSHFSQLSNVSSIHLDVNCDVGGRTKAANLAAVTEENAIEMLVPVRHKGLSKWVRVPKADDVYSYHEFIQEVLEKFNLPESTTLTLKDASGVEVDPDIFDELLKSTQISFQAVTEECHGNCVEDSYSEASLSDASFSEWSPSRASASPSPSPSSGSDSTTILETTKARKKQLTEGPPDSTTARDTVKTALLSKPGGDAIFKEYDQRKCLSDSTRRKMVNTLVADMVETHGRVPPVNARILYALGIITMFPNLRDPESKNGYEHFYDYQSGSGYLAWRLKTVQRNSKENLKRLKTTFLEGPKSPRQIRSSVQQLSGDECKEAMSMMRHSADSKVVKEKMMVTFQHRQKMLQDPAAASSVLDHFPRFLDTPGLIDQDFIMLFGEEVSAWDSEMAALLLLLHLLPPTCKGRKTSKISTSDAVNLLVKFVKVGQSMETFLQNTGPIQPFLLPVYDMLHWKLEEKTFLKRDYLDWFFVRTHSDLVPWSCRHLVVPSPWCLVPRSISSTNSAATIPLGIDKAYTDSDITEFFKANGDIKKIVRVPDDPQSPLGRTLIEYSSDRTISRLDPAQLGDIPSPNDPAVTWSVRTIRELCQEELGREMAQKCLAELSSLAGISKAGFWDVLQGELQSAQSDLAPPQSPDTQLQPVEQAVSAVTDNGSDNGEQTNNVAASTPHTIPRSNPNTAVPSLPVLDQNTVNPPHVQKVIVEHFIRSDSTPSSYSQSRIRTFSGRLPKPNGEVDYDAWRTQVDLLLNDMSLSDSQKVRRILESLLSPAADIVKPLGTNATPQAYLTQLESAFGVVEDGEELFATFLGSNQNSGIWPDFKLLEAPAMGRSGAEVKEQISPTLMLHNERSLENDSHSCKLPPGLVGPRCTSTILIGNVKCESILDTGSQVTTISEAFHSKYLSNLPVQSIHNLLEVEGAGGQAVPYLGYVEVRLTFPEDVTGTEEQMPVLALIVPEYEFNVKVPVLIGTNVLLQLYQRGINHDKSKFLKRSDSFAVLLQHVARVHKTETKACPVKLHGEKPITIPARHKICLFGDVRVGKANPNTNFVIEPPEFSSLPGGLFLQCALININTRALNKIPVVLSNTTDHSVTLPPKCIIGEVSAVQSVTPLTSTAQASSQASNGKYSFNLDNSPMPEEWKERIQEKLNSIPEVFALDELSFGHTTAVKHHIRLQDDTPFKERSRPIHPSDREAVRQHLRELLDAGIIRESESPFASPVVVVKKKNGKIRLCIDYRKLNSRTIKDAYALPNIEETFSALSGARWFSVMDLKSGYYQVEMTEEDKAKTAFTCPLGFYEFNRMPQGVTNAPSTFQRLMEKCTLEEHETRLMKVLNRMKNYGLKLSPEKCQFFQPSVKYLGHVVDAQGVHTDPNKVSALKDWPRPVNREELKRFLGFAGYYRRFVEGYSKIARPLNTLTAGYYPPRKRGKVYKAPRPIPGISPRTPFGAEWSSECESSFRTLIEKLTSAPVLAFANPKLPYVLHTDACCEGLGAALYQEQDGKLRVVAYASRGLSKSEKNYPTHKLEFLALKWAVCEKFCDYLYGADFTVLTDNNPLTYVLSSAKLDAAGHRWLAALSTFRFNIKYRAGRANGDADGLSRRPQSAPHEDRDYLEEKERIRTMTKRLLEGEIPSEAVSAVCQRHSNDGQNTLPGMTNQNWYEAQRNDPSIGKVIGFVERGQKPHFKDVTAEPLEVKLLLREWDRLELIDDVLYRKCFDRGSKIHQLILPAKYRERVLTGFHDDVGHLGPERVFHLARARCYWPKMKESMKRNVTHANAVSEEKLSRREQHPWNILVITDHFTRFAVAVPTKDQKARTVAKALWDNFLVYYGFPSRLHSDQGRDFESRTIKELCSLIGAEKVRTTPYHPQGNPVERFNRTLISMLGTLEEKDKHHWRDFVKPVVHAYNCTRNDSTGYSPYELMFGRQPTLPVDLILGLKPPTETHTTHSDYVQSLRQRLKESYALAAENSRKSGERNKLRFDAKVKSAELAEGDRVLVKNVNIRGKHKLADKWERMIHVVVKRIDGGPVYVVKPESGKGPHRTLHRDLLLPCGFLPVETTPESKSHQNKQQKMHLRSQQVENQDTECDNSDGEEDDGYYVTEPLQVMTWGPYVQEFVNAPACDPQSAPDPMAPEVRSLPEPQTSRDNSVIPLESPEAIRAVNQSPLQEDYVVIDIPDTDITQSPVVTDSTPVQDADDAQSSCLEPSHRKSVANTEDEQSELRRSLRDRHPPPKFTYDELGKPLILALSQFFGRLQEIIPDHQMPCRV</sequence>
<dbReference type="InterPro" id="IPR048270">
    <property type="entry name" value="PNMA_C"/>
</dbReference>
<dbReference type="InterPro" id="IPR036397">
    <property type="entry name" value="RNaseH_sf"/>
</dbReference>
<dbReference type="Proteomes" id="UP001460270">
    <property type="component" value="Unassembled WGS sequence"/>
</dbReference>
<keyword evidence="3" id="KW-0378">Hydrolase</keyword>
<dbReference type="FunFam" id="1.10.340.70:FF:000001">
    <property type="entry name" value="Retrovirus-related Pol polyprotein from transposon gypsy-like Protein"/>
    <property type="match status" value="1"/>
</dbReference>
<dbReference type="Pfam" id="PF00078">
    <property type="entry name" value="RVT_1"/>
    <property type="match status" value="1"/>
</dbReference>
<dbReference type="Pfam" id="PF14893">
    <property type="entry name" value="PNMA"/>
    <property type="match status" value="1"/>
</dbReference>
<feature type="compositionally biased region" description="Basic residues" evidence="5">
    <location>
        <begin position="2123"/>
        <end position="2132"/>
    </location>
</feature>
<comment type="similarity">
    <text evidence="1">Belongs to the beta type-B retroviral polymerase family. HERV class-II K(HML-2) pol subfamily.</text>
</comment>
<dbReference type="CDD" id="cd09274">
    <property type="entry name" value="RNase_HI_RT_Ty3"/>
    <property type="match status" value="1"/>
</dbReference>
<feature type="region of interest" description="Disordered" evidence="5">
    <location>
        <begin position="2238"/>
        <end position="2291"/>
    </location>
</feature>
<evidence type="ECO:0000259" key="6">
    <source>
        <dbReference type="PROSITE" id="PS50175"/>
    </source>
</evidence>
<dbReference type="GO" id="GO:0015074">
    <property type="term" value="P:DNA integration"/>
    <property type="evidence" value="ECO:0007669"/>
    <property type="project" value="InterPro"/>
</dbReference>
<feature type="compositionally biased region" description="Low complexity" evidence="5">
    <location>
        <begin position="202"/>
        <end position="222"/>
    </location>
</feature>
<keyword evidence="10" id="KW-1185">Reference proteome</keyword>
<dbReference type="Gene3D" id="3.10.10.10">
    <property type="entry name" value="HIV Type 1 Reverse Transcriptase, subunit A, domain 1"/>
    <property type="match status" value="1"/>
</dbReference>
<organism evidence="9 10">
    <name type="scientific">Mugilogobius chulae</name>
    <name type="common">yellowstripe goby</name>
    <dbReference type="NCBI Taxonomy" id="88201"/>
    <lineage>
        <taxon>Eukaryota</taxon>
        <taxon>Metazoa</taxon>
        <taxon>Chordata</taxon>
        <taxon>Craniata</taxon>
        <taxon>Vertebrata</taxon>
        <taxon>Euteleostomi</taxon>
        <taxon>Actinopterygii</taxon>
        <taxon>Neopterygii</taxon>
        <taxon>Teleostei</taxon>
        <taxon>Neoteleostei</taxon>
        <taxon>Acanthomorphata</taxon>
        <taxon>Gobiaria</taxon>
        <taxon>Gobiiformes</taxon>
        <taxon>Gobioidei</taxon>
        <taxon>Gobiidae</taxon>
        <taxon>Gobionellinae</taxon>
        <taxon>Mugilogobius</taxon>
    </lineage>
</organism>
<dbReference type="InterPro" id="IPR001995">
    <property type="entry name" value="Peptidase_A2_cat"/>
</dbReference>
<dbReference type="InterPro" id="IPR041588">
    <property type="entry name" value="Integrase_H2C2"/>
</dbReference>
<evidence type="ECO:0000259" key="8">
    <source>
        <dbReference type="PROSITE" id="PS50994"/>
    </source>
</evidence>
<dbReference type="PROSITE" id="PS50994">
    <property type="entry name" value="INTEGRASE"/>
    <property type="match status" value="1"/>
</dbReference>